<comment type="caution">
    <text evidence="9">The sequence shown here is derived from an EMBL/GenBank/DDBJ whole genome shotgun (WGS) entry which is preliminary data.</text>
</comment>
<organism evidence="9 10">
    <name type="scientific">Chlorella ohadii</name>
    <dbReference type="NCBI Taxonomy" id="2649997"/>
    <lineage>
        <taxon>Eukaryota</taxon>
        <taxon>Viridiplantae</taxon>
        <taxon>Chlorophyta</taxon>
        <taxon>core chlorophytes</taxon>
        <taxon>Trebouxiophyceae</taxon>
        <taxon>Chlorellales</taxon>
        <taxon>Chlorellaceae</taxon>
        <taxon>Chlorella clade</taxon>
        <taxon>Chlorella</taxon>
    </lineage>
</organism>
<evidence type="ECO:0000256" key="2">
    <source>
        <dbReference type="ARBA" id="ARBA00004496"/>
    </source>
</evidence>
<dbReference type="Pfam" id="PF03095">
    <property type="entry name" value="PTPA"/>
    <property type="match status" value="1"/>
</dbReference>
<dbReference type="Proteomes" id="UP001205105">
    <property type="component" value="Unassembled WGS sequence"/>
</dbReference>
<comment type="subcellular location">
    <subcellularLocation>
        <location evidence="2 7">Cytoplasm</location>
    </subcellularLocation>
</comment>
<dbReference type="GO" id="GO:0008160">
    <property type="term" value="F:protein tyrosine phosphatase activator activity"/>
    <property type="evidence" value="ECO:0007669"/>
    <property type="project" value="TreeGrafter"/>
</dbReference>
<dbReference type="GO" id="GO:0005634">
    <property type="term" value="C:nucleus"/>
    <property type="evidence" value="ECO:0007669"/>
    <property type="project" value="TreeGrafter"/>
</dbReference>
<dbReference type="EMBL" id="JADXDR010000027">
    <property type="protein sequence ID" value="KAI7844550.1"/>
    <property type="molecule type" value="Genomic_DNA"/>
</dbReference>
<sequence length="423" mass="45296">MAVPTAGLRGAAAAPGALPLPAVSRGELTRAPWAAASGPALTGRPVEAEVPHARPRLPPLATEDFTSHRFVPPAKRIQSPEQLKQFLRSEAARDFVSFILALNEAVKGKQLSDVCPESEAVHKLVGVLDTLWRWVDETPPAAHTLRYGNPAYRTWFAKMAEAAPQLMGGVLPESLQPAAEELGGYFADSFGNATRIDYGTGHETTFAALLYCLAKLGVVGQGDAQALVTRVFRRYLQLMRKIQTTYWLEPAGSHGVWGLDDYQFLPFIWGSAQLVDHPFIKPSSILSHEVLESYASEYLYLGCVQFVKQVKKGPLQETSPMLVDISGIPMWSKVNSGMVKMYQAEVLAKFPIMQHFLFGSLIQWAPERLAAPHPSSAAPAPAAAHAPTASPAAAPAPAGQPAAAAPAAAGQAAAQAQQPSEGQ</sequence>
<dbReference type="Gene3D" id="1.20.120.1150">
    <property type="match status" value="1"/>
</dbReference>
<accession>A0AAD5H8H3</accession>
<dbReference type="GO" id="GO:0007052">
    <property type="term" value="P:mitotic spindle organization"/>
    <property type="evidence" value="ECO:0007669"/>
    <property type="project" value="TreeGrafter"/>
</dbReference>
<protein>
    <recommendedName>
        <fullName evidence="7">Serine/threonine-protein phosphatase 2A activator</fullName>
        <ecNumber evidence="7">5.2.1.8</ecNumber>
    </recommendedName>
    <alternativeName>
        <fullName evidence="7">Phosphotyrosyl phosphatase activator</fullName>
    </alternativeName>
</protein>
<evidence type="ECO:0000313" key="9">
    <source>
        <dbReference type="EMBL" id="KAI7844550.1"/>
    </source>
</evidence>
<evidence type="ECO:0000256" key="6">
    <source>
        <dbReference type="ARBA" id="ARBA00023235"/>
    </source>
</evidence>
<evidence type="ECO:0000256" key="5">
    <source>
        <dbReference type="ARBA" id="ARBA00023110"/>
    </source>
</evidence>
<proteinExistence type="inferred from homology"/>
<dbReference type="InterPro" id="IPR037218">
    <property type="entry name" value="PTPA_sf"/>
</dbReference>
<keyword evidence="4 7" id="KW-0963">Cytoplasm</keyword>
<reference evidence="9" key="1">
    <citation type="submission" date="2020-11" db="EMBL/GenBank/DDBJ databases">
        <title>Chlorella ohadii genome sequencing and assembly.</title>
        <authorList>
            <person name="Murik O."/>
            <person name="Treves H."/>
            <person name="Kedem I."/>
            <person name="Shotland Y."/>
            <person name="Kaplan A."/>
        </authorList>
    </citation>
    <scope>NUCLEOTIDE SEQUENCE</scope>
    <source>
        <strain evidence="9">1</strain>
    </source>
</reference>
<evidence type="ECO:0000256" key="3">
    <source>
        <dbReference type="ARBA" id="ARBA00011019"/>
    </source>
</evidence>
<comment type="catalytic activity">
    <reaction evidence="1 7">
        <text>[protein]-peptidylproline (omega=180) = [protein]-peptidylproline (omega=0)</text>
        <dbReference type="Rhea" id="RHEA:16237"/>
        <dbReference type="Rhea" id="RHEA-COMP:10747"/>
        <dbReference type="Rhea" id="RHEA-COMP:10748"/>
        <dbReference type="ChEBI" id="CHEBI:83833"/>
        <dbReference type="ChEBI" id="CHEBI:83834"/>
        <dbReference type="EC" id="5.2.1.8"/>
    </reaction>
</comment>
<dbReference type="AlphaFoldDB" id="A0AAD5H8H3"/>
<name>A0AAD5H8H3_9CHLO</name>
<dbReference type="CDD" id="cd04087">
    <property type="entry name" value="PTPA"/>
    <property type="match status" value="1"/>
</dbReference>
<dbReference type="EC" id="5.2.1.8" evidence="7"/>
<keyword evidence="10" id="KW-1185">Reference proteome</keyword>
<evidence type="ECO:0000256" key="1">
    <source>
        <dbReference type="ARBA" id="ARBA00000971"/>
    </source>
</evidence>
<gene>
    <name evidence="9" type="ORF">COHA_001908</name>
</gene>
<comment type="function">
    <text evidence="7">PPIases accelerate the folding of proteins. It catalyzes the cis-trans isomerization of proline imidic peptide bonds in oligopeptides.</text>
</comment>
<dbReference type="InterPro" id="IPR004327">
    <property type="entry name" value="Phstyr_phstse_ac"/>
</dbReference>
<dbReference type="FunFam" id="1.20.120.1150:FF:000002">
    <property type="entry name" value="Serine/threonine-protein phosphatase 2A activator"/>
    <property type="match status" value="1"/>
</dbReference>
<dbReference type="GO" id="GO:0005737">
    <property type="term" value="C:cytoplasm"/>
    <property type="evidence" value="ECO:0007669"/>
    <property type="project" value="UniProtKB-SubCell"/>
</dbReference>
<dbReference type="PANTHER" id="PTHR10012:SF0">
    <property type="entry name" value="SERINE_THREONINE-PROTEIN PHOSPHATASE 2A ACTIVATOR"/>
    <property type="match status" value="1"/>
</dbReference>
<evidence type="ECO:0000256" key="4">
    <source>
        <dbReference type="ARBA" id="ARBA00022490"/>
    </source>
</evidence>
<keyword evidence="5 7" id="KW-0697">Rotamase</keyword>
<evidence type="ECO:0000256" key="7">
    <source>
        <dbReference type="RuleBase" id="RU361210"/>
    </source>
</evidence>
<keyword evidence="6 7" id="KW-0413">Isomerase</keyword>
<evidence type="ECO:0000313" key="10">
    <source>
        <dbReference type="Proteomes" id="UP001205105"/>
    </source>
</evidence>
<dbReference type="PANTHER" id="PTHR10012">
    <property type="entry name" value="SERINE/THREONINE-PROTEIN PHOSPHATASE 2A REGULATORY SUBUNIT B"/>
    <property type="match status" value="1"/>
</dbReference>
<dbReference type="InterPro" id="IPR043170">
    <property type="entry name" value="PTPA_C_lid"/>
</dbReference>
<comment type="similarity">
    <text evidence="3 7">Belongs to the PTPA-type PPIase family.</text>
</comment>
<dbReference type="GO" id="GO:0000159">
    <property type="term" value="C:protein phosphatase type 2A complex"/>
    <property type="evidence" value="ECO:0007669"/>
    <property type="project" value="TreeGrafter"/>
</dbReference>
<dbReference type="GO" id="GO:0003755">
    <property type="term" value="F:peptidyl-prolyl cis-trans isomerase activity"/>
    <property type="evidence" value="ECO:0007669"/>
    <property type="project" value="UniProtKB-KW"/>
</dbReference>
<dbReference type="SUPFAM" id="SSF140984">
    <property type="entry name" value="PTPA-like"/>
    <property type="match status" value="1"/>
</dbReference>
<feature type="region of interest" description="Disordered" evidence="8">
    <location>
        <begin position="373"/>
        <end position="423"/>
    </location>
</feature>
<evidence type="ECO:0000256" key="8">
    <source>
        <dbReference type="SAM" id="MobiDB-lite"/>
    </source>
</evidence>